<name>A0ABR9E4T5_9GAMM</name>
<organism evidence="1 2">
    <name type="scientific">Pseudoalteromonas aliena SW19</name>
    <dbReference type="NCBI Taxonomy" id="1314866"/>
    <lineage>
        <taxon>Bacteria</taxon>
        <taxon>Pseudomonadati</taxon>
        <taxon>Pseudomonadota</taxon>
        <taxon>Gammaproteobacteria</taxon>
        <taxon>Alteromonadales</taxon>
        <taxon>Pseudoalteromonadaceae</taxon>
        <taxon>Pseudoalteromonas</taxon>
    </lineage>
</organism>
<evidence type="ECO:0000313" key="2">
    <source>
        <dbReference type="Proteomes" id="UP000648482"/>
    </source>
</evidence>
<reference evidence="1 2" key="1">
    <citation type="submission" date="2015-06" db="EMBL/GenBank/DDBJ databases">
        <title>Genome sequence of Pseudoalteromonas aliena.</title>
        <authorList>
            <person name="Xie B.-B."/>
            <person name="Rong J.-C."/>
            <person name="Qin Q.-L."/>
            <person name="Zhang Y.-Z."/>
        </authorList>
    </citation>
    <scope>NUCLEOTIDE SEQUENCE [LARGE SCALE GENOMIC DNA]</scope>
    <source>
        <strain evidence="1 2">SW19</strain>
    </source>
</reference>
<proteinExistence type="predicted"/>
<evidence type="ECO:0000313" key="1">
    <source>
        <dbReference type="EMBL" id="MBE0361627.1"/>
    </source>
</evidence>
<sequence>MAAFVRAFAQKVTSKNCPMQLFVTCAIYHSFHHFLDGEAIL</sequence>
<keyword evidence="2" id="KW-1185">Reference proteome</keyword>
<dbReference type="Proteomes" id="UP000648482">
    <property type="component" value="Unassembled WGS sequence"/>
</dbReference>
<protein>
    <submittedName>
        <fullName evidence="1">Uncharacterized protein</fullName>
    </submittedName>
</protein>
<comment type="caution">
    <text evidence="1">The sequence shown here is derived from an EMBL/GenBank/DDBJ whole genome shotgun (WGS) entry which is preliminary data.</text>
</comment>
<gene>
    <name evidence="1" type="ORF">PALI_b0627</name>
</gene>
<accession>A0ABR9E4T5</accession>
<dbReference type="EMBL" id="AQGU01000029">
    <property type="protein sequence ID" value="MBE0361627.1"/>
    <property type="molecule type" value="Genomic_DNA"/>
</dbReference>